<dbReference type="GO" id="GO:0005634">
    <property type="term" value="C:nucleus"/>
    <property type="evidence" value="ECO:0007669"/>
    <property type="project" value="UniProtKB-SubCell"/>
</dbReference>
<sequence>MDTTEDISHASAATSTHAAASSSGLSAAQQAATLAQLGLPEIVNVVATVNLGLTLDLKYIAMHARNAQYTPNRFSAMVMRIRDEEKQNTSHIASRRRTGRPMKATALVFATGKLICTGTKGPEEARAAAKKFAKIIRKILHLERAEKAAAREAATAMLTEHGGQRDHDDEEEEGEQEEAARVRFDGFKVQNMVAKCDCRFPIRLEALQAHYPVFSTYEPELFPGLVFRMAEPRCVVLCFVSGKLVITGAKSREQIQEAFDNICDMLKPFRK</sequence>
<evidence type="ECO:0000256" key="3">
    <source>
        <dbReference type="ARBA" id="ARBA00023125"/>
    </source>
</evidence>
<feature type="compositionally biased region" description="Acidic residues" evidence="6">
    <location>
        <begin position="168"/>
        <end position="177"/>
    </location>
</feature>
<keyword evidence="8" id="KW-1185">Reference proteome</keyword>
<dbReference type="Pfam" id="PF00352">
    <property type="entry name" value="TBP"/>
    <property type="match status" value="2"/>
</dbReference>
<keyword evidence="5" id="KW-0539">Nucleus</keyword>
<protein>
    <submittedName>
        <fullName evidence="7">TATA-box-binding protein</fullName>
    </submittedName>
</protein>
<dbReference type="SUPFAM" id="SSF55945">
    <property type="entry name" value="TATA-box binding protein-like"/>
    <property type="match status" value="2"/>
</dbReference>
<dbReference type="OrthoDB" id="2127950at2759"/>
<name>F2UKE3_SALR5</name>
<dbReference type="Gene3D" id="3.30.310.10">
    <property type="entry name" value="TATA-Binding Protein"/>
    <property type="match status" value="2"/>
</dbReference>
<evidence type="ECO:0000256" key="1">
    <source>
        <dbReference type="ARBA" id="ARBA00004123"/>
    </source>
</evidence>
<dbReference type="AlphaFoldDB" id="F2UKE3"/>
<gene>
    <name evidence="7" type="ORF">PTSG_12771</name>
</gene>
<dbReference type="PANTHER" id="PTHR10126">
    <property type="entry name" value="TATA-BOX BINDING PROTEIN"/>
    <property type="match status" value="1"/>
</dbReference>
<comment type="subcellular location">
    <subcellularLocation>
        <location evidence="1">Nucleus</location>
    </subcellularLocation>
</comment>
<dbReference type="KEGG" id="sre:PTSG_12771"/>
<organism evidence="8">
    <name type="scientific">Salpingoeca rosetta (strain ATCC 50818 / BSB-021)</name>
    <dbReference type="NCBI Taxonomy" id="946362"/>
    <lineage>
        <taxon>Eukaryota</taxon>
        <taxon>Choanoflagellata</taxon>
        <taxon>Craspedida</taxon>
        <taxon>Salpingoecidae</taxon>
        <taxon>Salpingoeca</taxon>
    </lineage>
</organism>
<keyword evidence="4" id="KW-0804">Transcription</keyword>
<dbReference type="GO" id="GO:0006352">
    <property type="term" value="P:DNA-templated transcription initiation"/>
    <property type="evidence" value="ECO:0007669"/>
    <property type="project" value="InterPro"/>
</dbReference>
<evidence type="ECO:0000313" key="8">
    <source>
        <dbReference type="Proteomes" id="UP000007799"/>
    </source>
</evidence>
<comment type="similarity">
    <text evidence="2">Belongs to the TBP family.</text>
</comment>
<reference evidence="7" key="1">
    <citation type="submission" date="2009-08" db="EMBL/GenBank/DDBJ databases">
        <title>Annotation of Salpingoeca rosetta.</title>
        <authorList>
            <consortium name="The Broad Institute Genome Sequencing Platform"/>
            <person name="Russ C."/>
            <person name="Cuomo C."/>
            <person name="Burger G."/>
            <person name="Gray M.W."/>
            <person name="Holland P.W.H."/>
            <person name="King N."/>
            <person name="Lang F.B.F."/>
            <person name="Roger A.J."/>
            <person name="Ruiz-Trillo I."/>
            <person name="Young S.K."/>
            <person name="Zeng Q."/>
            <person name="Gargeya S."/>
            <person name="Alvarado L."/>
            <person name="Berlin A."/>
            <person name="Chapman S.B."/>
            <person name="Chen Z."/>
            <person name="Freedman E."/>
            <person name="Gellesch M."/>
            <person name="Goldberg J."/>
            <person name="Griggs A."/>
            <person name="Gujja S."/>
            <person name="Heilman E."/>
            <person name="Heiman D."/>
            <person name="Howarth C."/>
            <person name="Mehta T."/>
            <person name="Neiman D."/>
            <person name="Pearson M."/>
            <person name="Roberts A."/>
            <person name="Saif S."/>
            <person name="Shea T."/>
            <person name="Shenoy N."/>
            <person name="Sisk P."/>
            <person name="Stolte C."/>
            <person name="Sykes S."/>
            <person name="White J."/>
            <person name="Yandava C."/>
            <person name="Haas B."/>
            <person name="Nusbaum C."/>
            <person name="Birren B."/>
        </authorList>
    </citation>
    <scope>NUCLEOTIDE SEQUENCE [LARGE SCALE GENOMIC DNA]</scope>
    <source>
        <strain evidence="7">ATCC 50818</strain>
    </source>
</reference>
<dbReference type="EMBL" id="GL832978">
    <property type="protein sequence ID" value="EGD77592.1"/>
    <property type="molecule type" value="Genomic_DNA"/>
</dbReference>
<evidence type="ECO:0000256" key="4">
    <source>
        <dbReference type="ARBA" id="ARBA00023163"/>
    </source>
</evidence>
<dbReference type="RefSeq" id="XP_004990480.1">
    <property type="nucleotide sequence ID" value="XM_004990423.1"/>
</dbReference>
<dbReference type="STRING" id="946362.F2UKE3"/>
<evidence type="ECO:0000313" key="7">
    <source>
        <dbReference type="EMBL" id="EGD77592.1"/>
    </source>
</evidence>
<dbReference type="FunCoup" id="F2UKE3">
    <property type="interactions" value="1625"/>
</dbReference>
<feature type="region of interest" description="Disordered" evidence="6">
    <location>
        <begin position="159"/>
        <end position="179"/>
    </location>
</feature>
<dbReference type="GO" id="GO:0003677">
    <property type="term" value="F:DNA binding"/>
    <property type="evidence" value="ECO:0007669"/>
    <property type="project" value="UniProtKB-KW"/>
</dbReference>
<dbReference type="InterPro" id="IPR000814">
    <property type="entry name" value="TBP"/>
</dbReference>
<dbReference type="InParanoid" id="F2UKE3"/>
<dbReference type="PRINTS" id="PR00686">
    <property type="entry name" value="TIFACTORIID"/>
</dbReference>
<evidence type="ECO:0000256" key="2">
    <source>
        <dbReference type="ARBA" id="ARBA00005560"/>
    </source>
</evidence>
<keyword evidence="3" id="KW-0238">DNA-binding</keyword>
<dbReference type="GeneID" id="16071036"/>
<evidence type="ECO:0000256" key="6">
    <source>
        <dbReference type="SAM" id="MobiDB-lite"/>
    </source>
</evidence>
<accession>F2UKE3</accession>
<proteinExistence type="inferred from homology"/>
<evidence type="ECO:0000256" key="5">
    <source>
        <dbReference type="ARBA" id="ARBA00023242"/>
    </source>
</evidence>
<dbReference type="eggNOG" id="KOG3302">
    <property type="taxonomic scope" value="Eukaryota"/>
</dbReference>
<dbReference type="FunFam" id="3.30.310.10:FF:000002">
    <property type="entry name" value="TATA-box-binding protein 2"/>
    <property type="match status" value="1"/>
</dbReference>
<dbReference type="Proteomes" id="UP000007799">
    <property type="component" value="Unassembled WGS sequence"/>
</dbReference>
<dbReference type="OMA" id="YIAMHAR"/>
<dbReference type="InterPro" id="IPR012295">
    <property type="entry name" value="TBP_dom_sf"/>
</dbReference>